<reference evidence="2" key="1">
    <citation type="submission" date="2015-12" db="EMBL/GenBank/DDBJ databases">
        <title>Update maize B73 reference genome by single molecule sequencing technologies.</title>
        <authorList>
            <consortium name="Maize Genome Sequencing Project"/>
            <person name="Ware D."/>
        </authorList>
    </citation>
    <scope>NUCLEOTIDE SEQUENCE [LARGE SCALE GENOMIC DNA]</scope>
    <source>
        <strain evidence="2">cv. B73</strain>
    </source>
</reference>
<evidence type="ECO:0000313" key="1">
    <source>
        <dbReference type="EnsemblPlants" id="Zm00001eb053660_P001"/>
    </source>
</evidence>
<sequence>MQAMKICQAEVTSECLSCGLFHIPRCLHSTVPEECFARPLIHIGELSLSTQKHQFSVLAFAFSLLINKLPQEYAIKETKRTSKLLAKFKLIKQRIIEKYRCRGEFGTNSSSAFFFAMGHSTFFIKRTGTNQLLRRAS</sequence>
<reference evidence="1" key="2">
    <citation type="submission" date="2019-07" db="EMBL/GenBank/DDBJ databases">
        <authorList>
            <person name="Seetharam A."/>
            <person name="Woodhouse M."/>
            <person name="Cannon E."/>
        </authorList>
    </citation>
    <scope>NUCLEOTIDE SEQUENCE [LARGE SCALE GENOMIC DNA]</scope>
    <source>
        <strain evidence="1">cv. B73</strain>
    </source>
</reference>
<evidence type="ECO:0000313" key="2">
    <source>
        <dbReference type="Proteomes" id="UP000007305"/>
    </source>
</evidence>
<dbReference type="InParanoid" id="A0A804M282"/>
<reference evidence="1" key="3">
    <citation type="submission" date="2021-05" db="UniProtKB">
        <authorList>
            <consortium name="EnsemblPlants"/>
        </authorList>
    </citation>
    <scope>IDENTIFICATION</scope>
    <source>
        <strain evidence="1">cv. B73</strain>
    </source>
</reference>
<dbReference type="Proteomes" id="UP000007305">
    <property type="component" value="Chromosome 1"/>
</dbReference>
<organism evidence="1 2">
    <name type="scientific">Zea mays</name>
    <name type="common">Maize</name>
    <dbReference type="NCBI Taxonomy" id="4577"/>
    <lineage>
        <taxon>Eukaryota</taxon>
        <taxon>Viridiplantae</taxon>
        <taxon>Streptophyta</taxon>
        <taxon>Embryophyta</taxon>
        <taxon>Tracheophyta</taxon>
        <taxon>Spermatophyta</taxon>
        <taxon>Magnoliopsida</taxon>
        <taxon>Liliopsida</taxon>
        <taxon>Poales</taxon>
        <taxon>Poaceae</taxon>
        <taxon>PACMAD clade</taxon>
        <taxon>Panicoideae</taxon>
        <taxon>Andropogonodae</taxon>
        <taxon>Andropogoneae</taxon>
        <taxon>Tripsacinae</taxon>
        <taxon>Zea</taxon>
    </lineage>
</organism>
<keyword evidence="2" id="KW-1185">Reference proteome</keyword>
<dbReference type="Gramene" id="Zm00001eb053660_T001">
    <property type="protein sequence ID" value="Zm00001eb053660_P001"/>
    <property type="gene ID" value="Zm00001eb053660"/>
</dbReference>
<dbReference type="AlphaFoldDB" id="A0A804M282"/>
<dbReference type="EnsemblPlants" id="Zm00001eb053660_T001">
    <property type="protein sequence ID" value="Zm00001eb053660_P001"/>
    <property type="gene ID" value="Zm00001eb053660"/>
</dbReference>
<name>A0A804M282_MAIZE</name>
<protein>
    <submittedName>
        <fullName evidence="1">Uncharacterized protein</fullName>
    </submittedName>
</protein>
<accession>A0A804M282</accession>
<proteinExistence type="predicted"/>